<evidence type="ECO:0000256" key="3">
    <source>
        <dbReference type="ARBA" id="ARBA00005995"/>
    </source>
</evidence>
<dbReference type="InterPro" id="IPR015797">
    <property type="entry name" value="NUDIX_hydrolase-like_dom_sf"/>
</dbReference>
<dbReference type="PANTHER" id="PTHR10742">
    <property type="entry name" value="FLAVIN MONOAMINE OXIDASE"/>
    <property type="match status" value="1"/>
</dbReference>
<dbReference type="GO" id="GO:0016787">
    <property type="term" value="F:hydrolase activity"/>
    <property type="evidence" value="ECO:0007669"/>
    <property type="project" value="UniProtKB-KW"/>
</dbReference>
<dbReference type="PROSITE" id="PS00893">
    <property type="entry name" value="NUDIX_BOX"/>
    <property type="match status" value="1"/>
</dbReference>
<keyword evidence="4" id="KW-0963">Cytoplasm</keyword>
<keyword evidence="6" id="KW-0378">Hydrolase</keyword>
<dbReference type="PROSITE" id="PS51462">
    <property type="entry name" value="NUDIX"/>
    <property type="match status" value="1"/>
</dbReference>
<dbReference type="SUPFAM" id="SSF51905">
    <property type="entry name" value="FAD/NAD(P)-binding domain"/>
    <property type="match status" value="1"/>
</dbReference>
<protein>
    <recommendedName>
        <fullName evidence="9">Nudix hydrolase domain-containing protein</fullName>
    </recommendedName>
</protein>
<keyword evidence="7" id="KW-0274">FAD</keyword>
<dbReference type="AlphaFoldDB" id="A0A7S3NKJ1"/>
<keyword evidence="5" id="KW-0285">Flavoprotein</keyword>
<dbReference type="Pfam" id="PF01593">
    <property type="entry name" value="Amino_oxidase"/>
    <property type="match status" value="1"/>
</dbReference>
<dbReference type="InterPro" id="IPR020084">
    <property type="entry name" value="NUDIX_hydrolase_CS"/>
</dbReference>
<dbReference type="SUPFAM" id="SSF54373">
    <property type="entry name" value="FAD-linked reductases, C-terminal domain"/>
    <property type="match status" value="1"/>
</dbReference>
<dbReference type="InterPro" id="IPR050281">
    <property type="entry name" value="Flavin_monoamine_oxidase"/>
</dbReference>
<name>A0A7S3NKJ1_9STRA</name>
<dbReference type="SUPFAM" id="SSF55811">
    <property type="entry name" value="Nudix"/>
    <property type="match status" value="1"/>
</dbReference>
<comment type="subcellular location">
    <subcellularLocation>
        <location evidence="2">Cytoplasm</location>
    </subcellularLocation>
</comment>
<evidence type="ECO:0000256" key="7">
    <source>
        <dbReference type="ARBA" id="ARBA00022827"/>
    </source>
</evidence>
<comment type="cofactor">
    <cofactor evidence="1">
        <name>FAD</name>
        <dbReference type="ChEBI" id="CHEBI:57692"/>
    </cofactor>
</comment>
<dbReference type="Gene3D" id="3.90.79.10">
    <property type="entry name" value="Nucleoside Triphosphate Pyrophosphohydrolase"/>
    <property type="match status" value="1"/>
</dbReference>
<accession>A0A7S3NKJ1</accession>
<gene>
    <name evidence="10" type="ORF">ALAG00032_LOCUS7000</name>
</gene>
<evidence type="ECO:0000256" key="2">
    <source>
        <dbReference type="ARBA" id="ARBA00004496"/>
    </source>
</evidence>
<sequence length="614" mass="68235">MRVGVLGAGFSGLRCAQVLERSGLFEAITIIEAQNQAGGRVRTLRRDKGLVLEEGPQWIHGTDSGTTGNPGNPLCSLMDEEDNVEEITKRVVVWADDDYSLVNESLFRSAWCFTSRAITQCEDGHGDYASIGERVRAEAKVEASFLDNDKSREEFLAFCEHRLKYEQSISAGKVDELDLSSWGEYRERAGPNLRIRKGYDRLIQRIVNSLSLATIRFGISALRVEKKENDKIKISLSDDSVLSVDILVVTVSLGALKRGDIIFQPPLPSAKKAAIERLGFGTVNKIAISFDTAWWLDQNCNVWEVVQRKKSNTLSWLQQVVAWRVVSEPGPPTLLAWVTSGEDFETVSDVQLLDTALNALAKISKVSRESLDSYRPKLSLRTRWQTDIAGGSYSFVKVGASGEDFDLLASEDCWPILFAGEHTHRTRYSTADGAYESGERAAAAIIRRTQLPPFACVIVRKDQVLLAEHRASSNHVAPGRLTCFGGKRELGESALDCACREFEEETGYFLEPKALHFSCLLLVNGIQIAHFYTLRDNNHPIFHDVSITSSSSSSSFGALWAAPSDKRWSPWHSAVLDAVFKHDRNVVDFDDGDRAATLKLISRLPTVKDYALLL</sequence>
<organism evidence="10">
    <name type="scientific">Aureoumbra lagunensis</name>
    <dbReference type="NCBI Taxonomy" id="44058"/>
    <lineage>
        <taxon>Eukaryota</taxon>
        <taxon>Sar</taxon>
        <taxon>Stramenopiles</taxon>
        <taxon>Ochrophyta</taxon>
        <taxon>Pelagophyceae</taxon>
        <taxon>Pelagomonadales</taxon>
        <taxon>Aureoumbra</taxon>
    </lineage>
</organism>
<dbReference type="Gene3D" id="3.50.50.60">
    <property type="entry name" value="FAD/NAD(P)-binding domain"/>
    <property type="match status" value="1"/>
</dbReference>
<evidence type="ECO:0000313" key="10">
    <source>
        <dbReference type="EMBL" id="CAE0366256.1"/>
    </source>
</evidence>
<dbReference type="GO" id="GO:0046592">
    <property type="term" value="F:polyamine oxidase activity"/>
    <property type="evidence" value="ECO:0007669"/>
    <property type="project" value="TreeGrafter"/>
</dbReference>
<dbReference type="InterPro" id="IPR000086">
    <property type="entry name" value="NUDIX_hydrolase_dom"/>
</dbReference>
<reference evidence="10" key="1">
    <citation type="submission" date="2021-01" db="EMBL/GenBank/DDBJ databases">
        <authorList>
            <person name="Corre E."/>
            <person name="Pelletier E."/>
            <person name="Niang G."/>
            <person name="Scheremetjew M."/>
            <person name="Finn R."/>
            <person name="Kale V."/>
            <person name="Holt S."/>
            <person name="Cochrane G."/>
            <person name="Meng A."/>
            <person name="Brown T."/>
            <person name="Cohen L."/>
        </authorList>
    </citation>
    <scope>NUCLEOTIDE SEQUENCE</scope>
    <source>
        <strain evidence="10">CCMP1510</strain>
    </source>
</reference>
<evidence type="ECO:0000256" key="4">
    <source>
        <dbReference type="ARBA" id="ARBA00022490"/>
    </source>
</evidence>
<proteinExistence type="inferred from homology"/>
<feature type="domain" description="Nudix hydrolase" evidence="9">
    <location>
        <begin position="449"/>
        <end position="602"/>
    </location>
</feature>
<dbReference type="InterPro" id="IPR036188">
    <property type="entry name" value="FAD/NAD-bd_sf"/>
</dbReference>
<evidence type="ECO:0000256" key="5">
    <source>
        <dbReference type="ARBA" id="ARBA00022630"/>
    </source>
</evidence>
<dbReference type="Pfam" id="PF00293">
    <property type="entry name" value="NUDIX"/>
    <property type="match status" value="1"/>
</dbReference>
<dbReference type="InterPro" id="IPR002937">
    <property type="entry name" value="Amino_oxidase"/>
</dbReference>
<dbReference type="Gene3D" id="3.90.660.10">
    <property type="match status" value="1"/>
</dbReference>
<evidence type="ECO:0000256" key="1">
    <source>
        <dbReference type="ARBA" id="ARBA00001974"/>
    </source>
</evidence>
<keyword evidence="8" id="KW-0560">Oxidoreductase</keyword>
<dbReference type="GO" id="GO:0005737">
    <property type="term" value="C:cytoplasm"/>
    <property type="evidence" value="ECO:0007669"/>
    <property type="project" value="UniProtKB-SubCell"/>
</dbReference>
<dbReference type="CDD" id="cd02883">
    <property type="entry name" value="NUDIX_Hydrolase"/>
    <property type="match status" value="1"/>
</dbReference>
<dbReference type="PANTHER" id="PTHR10742:SF405">
    <property type="entry name" value="PEROXISOMAL N(1)-ACETYL-SPERMINE_SPERMIDINE OXIDASE"/>
    <property type="match status" value="1"/>
</dbReference>
<comment type="similarity">
    <text evidence="3">Belongs to the flavin monoamine oxidase family.</text>
</comment>
<dbReference type="EMBL" id="HBIJ01010071">
    <property type="protein sequence ID" value="CAE0366256.1"/>
    <property type="molecule type" value="Transcribed_RNA"/>
</dbReference>
<evidence type="ECO:0000259" key="9">
    <source>
        <dbReference type="PROSITE" id="PS51462"/>
    </source>
</evidence>
<evidence type="ECO:0000256" key="6">
    <source>
        <dbReference type="ARBA" id="ARBA00022801"/>
    </source>
</evidence>
<evidence type="ECO:0000256" key="8">
    <source>
        <dbReference type="ARBA" id="ARBA00023002"/>
    </source>
</evidence>